<feature type="binding site" evidence="10">
    <location>
        <position position="188"/>
    </location>
    <ligand>
        <name>ATP</name>
        <dbReference type="ChEBI" id="CHEBI:30616"/>
    </ligand>
</feature>
<keyword evidence="7 10" id="KW-0460">Magnesium</keyword>
<dbReference type="GO" id="GO:0005829">
    <property type="term" value="C:cytosol"/>
    <property type="evidence" value="ECO:0007669"/>
    <property type="project" value="TreeGrafter"/>
</dbReference>
<keyword evidence="5 10" id="KW-0418">Kinase</keyword>
<evidence type="ECO:0000256" key="7">
    <source>
        <dbReference type="ARBA" id="ARBA00022842"/>
    </source>
</evidence>
<evidence type="ECO:0000256" key="9">
    <source>
        <dbReference type="ARBA" id="ARBA00023277"/>
    </source>
</evidence>
<dbReference type="PRINTS" id="PR00990">
    <property type="entry name" value="RIBOKINASE"/>
</dbReference>
<feature type="binding site" evidence="10">
    <location>
        <position position="259"/>
    </location>
    <ligand>
        <name>substrate</name>
    </ligand>
</feature>
<evidence type="ECO:0000256" key="6">
    <source>
        <dbReference type="ARBA" id="ARBA00022840"/>
    </source>
</evidence>
<keyword evidence="6 10" id="KW-0067">ATP-binding</keyword>
<name>A0AA37T534_9GAMM</name>
<comment type="caution">
    <text evidence="10">Lacks conserved residue(s) required for the propagation of feature annotation.</text>
</comment>
<keyword evidence="8 10" id="KW-0630">Potassium</keyword>
<organism evidence="13 14">
    <name type="scientific">Marinibactrum halimedae</name>
    <dbReference type="NCBI Taxonomy" id="1444977"/>
    <lineage>
        <taxon>Bacteria</taxon>
        <taxon>Pseudomonadati</taxon>
        <taxon>Pseudomonadota</taxon>
        <taxon>Gammaproteobacteria</taxon>
        <taxon>Cellvibrionales</taxon>
        <taxon>Cellvibrionaceae</taxon>
        <taxon>Marinibactrum</taxon>
    </lineage>
</organism>
<dbReference type="PANTHER" id="PTHR10584:SF166">
    <property type="entry name" value="RIBOKINASE"/>
    <property type="match status" value="1"/>
</dbReference>
<comment type="subunit">
    <text evidence="10">Homodimer.</text>
</comment>
<evidence type="ECO:0000313" key="13">
    <source>
        <dbReference type="EMBL" id="GLS25082.1"/>
    </source>
</evidence>
<reference evidence="13 14" key="1">
    <citation type="journal article" date="2014" name="Int. J. Syst. Evol. Microbiol.">
        <title>Complete genome sequence of Corynebacterium casei LMG S-19264T (=DSM 44701T), isolated from a smear-ripened cheese.</title>
        <authorList>
            <consortium name="US DOE Joint Genome Institute (JGI-PGF)"/>
            <person name="Walter F."/>
            <person name="Albersmeier A."/>
            <person name="Kalinowski J."/>
            <person name="Ruckert C."/>
        </authorList>
    </citation>
    <scope>NUCLEOTIDE SEQUENCE [LARGE SCALE GENOMIC DNA]</scope>
    <source>
        <strain evidence="13 14">NBRC 110095</strain>
    </source>
</reference>
<comment type="subcellular location">
    <subcellularLocation>
        <location evidence="10">Cytoplasm</location>
    </subcellularLocation>
</comment>
<feature type="binding site" evidence="10">
    <location>
        <begin position="43"/>
        <end position="47"/>
    </location>
    <ligand>
        <name>substrate</name>
    </ligand>
</feature>
<sequence length="313" mass="32639">MNASSATVVVLGSTNWDICMYLPHLPTPGETVGEGRLKTNLGGKGANQAVACHRAGANTTFISCIGDDATGTTVREEFEAIGLNTSAVATLSNTTTGTACIFIDESAENCIGLTAGANGELTPELVNQHRDTISAADVLLVQLETPIESVLAAAKIAHEAKTKVILNPAPARSLPDELFQYVDVLTPNEGELAQLSGMPTDTEDELNAAAEALIHKGVTNLIVTLGKNGAALFQDQWAVLKQTFAPFVVDAKDTTAAGDTFSGNLAAVIAQTGDYTQAIETAMAAAALSVTREGAIPSIPTREETTEFSKNHR</sequence>
<feature type="binding site" evidence="10">
    <location>
        <begin position="224"/>
        <end position="229"/>
    </location>
    <ligand>
        <name>ATP</name>
        <dbReference type="ChEBI" id="CHEBI:30616"/>
    </ligand>
</feature>
<dbReference type="CDD" id="cd01174">
    <property type="entry name" value="ribokinase"/>
    <property type="match status" value="1"/>
</dbReference>
<dbReference type="InterPro" id="IPR029056">
    <property type="entry name" value="Ribokinase-like"/>
</dbReference>
<evidence type="ECO:0000256" key="8">
    <source>
        <dbReference type="ARBA" id="ARBA00022958"/>
    </source>
</evidence>
<dbReference type="EMBL" id="BSPD01000021">
    <property type="protein sequence ID" value="GLS25082.1"/>
    <property type="molecule type" value="Genomic_DNA"/>
</dbReference>
<comment type="activity regulation">
    <text evidence="10">Activated by a monovalent cation that binds near, but not in, the active site. The most likely occupant of the site in vivo is potassium. Ion binding induces a conformational change that may alter substrate affinity.</text>
</comment>
<dbReference type="Pfam" id="PF00294">
    <property type="entry name" value="PfkB"/>
    <property type="match status" value="1"/>
</dbReference>
<feature type="binding site" evidence="10">
    <location>
        <begin position="15"/>
        <end position="17"/>
    </location>
    <ligand>
        <name>substrate</name>
    </ligand>
</feature>
<feature type="binding site" evidence="10">
    <location>
        <position position="144"/>
    </location>
    <ligand>
        <name>substrate</name>
    </ligand>
</feature>
<comment type="cofactor">
    <cofactor evidence="10">
        <name>Mg(2+)</name>
        <dbReference type="ChEBI" id="CHEBI:18420"/>
    </cofactor>
    <text evidence="10">Requires a divalent cation, most likely magnesium in vivo, as an electrophilic catalyst to aid phosphoryl group transfer. It is the chelate of the metal and the nucleotide that is the actual substrate.</text>
</comment>
<feature type="binding site" evidence="10">
    <location>
        <position position="298"/>
    </location>
    <ligand>
        <name>K(+)</name>
        <dbReference type="ChEBI" id="CHEBI:29103"/>
    </ligand>
</feature>
<evidence type="ECO:0000256" key="1">
    <source>
        <dbReference type="ARBA" id="ARBA00022490"/>
    </source>
</evidence>
<evidence type="ECO:0000256" key="10">
    <source>
        <dbReference type="HAMAP-Rule" id="MF_01987"/>
    </source>
</evidence>
<gene>
    <name evidence="10 13" type="primary">rbsK</name>
    <name evidence="13" type="ORF">GCM10007877_07960</name>
</gene>
<dbReference type="PANTHER" id="PTHR10584">
    <property type="entry name" value="SUGAR KINASE"/>
    <property type="match status" value="1"/>
</dbReference>
<keyword evidence="9 10" id="KW-0119">Carbohydrate metabolism</keyword>
<evidence type="ECO:0000256" key="5">
    <source>
        <dbReference type="ARBA" id="ARBA00022777"/>
    </source>
</evidence>
<protein>
    <recommendedName>
        <fullName evidence="10 11">Ribokinase</fullName>
        <shortName evidence="10">RK</shortName>
        <ecNumber evidence="10 11">2.7.1.15</ecNumber>
    </recommendedName>
</protein>
<feature type="binding site" evidence="10">
    <location>
        <position position="294"/>
    </location>
    <ligand>
        <name>K(+)</name>
        <dbReference type="ChEBI" id="CHEBI:29103"/>
    </ligand>
</feature>
<keyword evidence="2 10" id="KW-0808">Transferase</keyword>
<comment type="similarity">
    <text evidence="10">Belongs to the carbohydrate kinase PfkB family. Ribokinase subfamily.</text>
</comment>
<feature type="binding site" evidence="10">
    <location>
        <position position="253"/>
    </location>
    <ligand>
        <name>K(+)</name>
        <dbReference type="ChEBI" id="CHEBI:29103"/>
    </ligand>
</feature>
<keyword evidence="4 10" id="KW-0547">Nucleotide-binding</keyword>
<dbReference type="GO" id="GO:0005524">
    <property type="term" value="F:ATP binding"/>
    <property type="evidence" value="ECO:0007669"/>
    <property type="project" value="UniProtKB-UniRule"/>
</dbReference>
<dbReference type="EC" id="2.7.1.15" evidence="10 11"/>
<feature type="binding site" evidence="10">
    <location>
        <position position="292"/>
    </location>
    <ligand>
        <name>K(+)</name>
        <dbReference type="ChEBI" id="CHEBI:29103"/>
    </ligand>
</feature>
<dbReference type="InterPro" id="IPR011877">
    <property type="entry name" value="Ribokinase"/>
</dbReference>
<keyword evidence="3 10" id="KW-0479">Metal-binding</keyword>
<dbReference type="RefSeq" id="WP_232592743.1">
    <property type="nucleotide sequence ID" value="NZ_BSPD01000021.1"/>
</dbReference>
<comment type="catalytic activity">
    <reaction evidence="10">
        <text>D-ribose + ATP = D-ribose 5-phosphate + ADP + H(+)</text>
        <dbReference type="Rhea" id="RHEA:13697"/>
        <dbReference type="ChEBI" id="CHEBI:15378"/>
        <dbReference type="ChEBI" id="CHEBI:30616"/>
        <dbReference type="ChEBI" id="CHEBI:47013"/>
        <dbReference type="ChEBI" id="CHEBI:78346"/>
        <dbReference type="ChEBI" id="CHEBI:456216"/>
        <dbReference type="EC" id="2.7.1.15"/>
    </reaction>
</comment>
<evidence type="ECO:0000313" key="14">
    <source>
        <dbReference type="Proteomes" id="UP001156870"/>
    </source>
</evidence>
<comment type="caution">
    <text evidence="13">The sequence shown here is derived from an EMBL/GenBank/DDBJ whole genome shotgun (WGS) entry which is preliminary data.</text>
</comment>
<evidence type="ECO:0000256" key="4">
    <source>
        <dbReference type="ARBA" id="ARBA00022741"/>
    </source>
</evidence>
<feature type="domain" description="Carbohydrate kinase PfkB" evidence="12">
    <location>
        <begin position="7"/>
        <end position="302"/>
    </location>
</feature>
<keyword evidence="1 10" id="KW-0963">Cytoplasm</keyword>
<dbReference type="AlphaFoldDB" id="A0AA37T534"/>
<dbReference type="Gene3D" id="3.40.1190.20">
    <property type="match status" value="1"/>
</dbReference>
<comment type="function">
    <text evidence="10">Catalyzes the phosphorylation of ribose at O-5 in a reaction requiring ATP and magnesium. The resulting D-ribose-5-phosphate can then be used either for sythesis of nucleotides, histidine, and tryptophan, or as a component of the pentose phosphate pathway.</text>
</comment>
<dbReference type="FunFam" id="3.40.1190.20:FF:000012">
    <property type="entry name" value="Ribokinase"/>
    <property type="match status" value="1"/>
</dbReference>
<feature type="binding site" evidence="10">
    <location>
        <begin position="258"/>
        <end position="259"/>
    </location>
    <ligand>
        <name>ATP</name>
        <dbReference type="ChEBI" id="CHEBI:30616"/>
    </ligand>
</feature>
<dbReference type="GO" id="GO:0046872">
    <property type="term" value="F:metal ion binding"/>
    <property type="evidence" value="ECO:0007669"/>
    <property type="project" value="UniProtKB-KW"/>
</dbReference>
<comment type="pathway">
    <text evidence="10">Carbohydrate metabolism; D-ribose degradation; D-ribose 5-phosphate from beta-D-ribopyranose: step 2/2.</text>
</comment>
<evidence type="ECO:0000256" key="11">
    <source>
        <dbReference type="NCBIfam" id="TIGR02152"/>
    </source>
</evidence>
<evidence type="ECO:0000256" key="2">
    <source>
        <dbReference type="ARBA" id="ARBA00022679"/>
    </source>
</evidence>
<dbReference type="GO" id="GO:0019303">
    <property type="term" value="P:D-ribose catabolic process"/>
    <property type="evidence" value="ECO:0007669"/>
    <property type="project" value="UniProtKB-UniRule"/>
</dbReference>
<feature type="binding site" evidence="10">
    <location>
        <position position="289"/>
    </location>
    <ligand>
        <name>K(+)</name>
        <dbReference type="ChEBI" id="CHEBI:29103"/>
    </ligand>
</feature>
<proteinExistence type="inferred from homology"/>
<evidence type="ECO:0000259" key="12">
    <source>
        <dbReference type="Pfam" id="PF00294"/>
    </source>
</evidence>
<feature type="active site" description="Proton acceptor" evidence="10">
    <location>
        <position position="259"/>
    </location>
</feature>
<dbReference type="SUPFAM" id="SSF53613">
    <property type="entry name" value="Ribokinase-like"/>
    <property type="match status" value="1"/>
</dbReference>
<dbReference type="Proteomes" id="UP001156870">
    <property type="component" value="Unassembled WGS sequence"/>
</dbReference>
<dbReference type="HAMAP" id="MF_01987">
    <property type="entry name" value="Ribokinase"/>
    <property type="match status" value="1"/>
</dbReference>
<dbReference type="GO" id="GO:0004747">
    <property type="term" value="F:ribokinase activity"/>
    <property type="evidence" value="ECO:0007669"/>
    <property type="project" value="UniProtKB-UniRule"/>
</dbReference>
<dbReference type="InterPro" id="IPR011611">
    <property type="entry name" value="PfkB_dom"/>
</dbReference>
<keyword evidence="14" id="KW-1185">Reference proteome</keyword>
<evidence type="ECO:0000256" key="3">
    <source>
        <dbReference type="ARBA" id="ARBA00022723"/>
    </source>
</evidence>
<dbReference type="InterPro" id="IPR002139">
    <property type="entry name" value="Ribo/fructo_kinase"/>
</dbReference>
<accession>A0AA37T534</accession>
<dbReference type="NCBIfam" id="TIGR02152">
    <property type="entry name" value="D_ribokin_bact"/>
    <property type="match status" value="1"/>
</dbReference>
<feature type="binding site" evidence="10">
    <location>
        <position position="255"/>
    </location>
    <ligand>
        <name>K(+)</name>
        <dbReference type="ChEBI" id="CHEBI:29103"/>
    </ligand>
</feature>